<evidence type="ECO:0000313" key="2">
    <source>
        <dbReference type="EMBL" id="KAJ7087166.1"/>
    </source>
</evidence>
<dbReference type="EMBL" id="JARJCN010000029">
    <property type="protein sequence ID" value="KAJ7087166.1"/>
    <property type="molecule type" value="Genomic_DNA"/>
</dbReference>
<dbReference type="Proteomes" id="UP001222325">
    <property type="component" value="Unassembled WGS sequence"/>
</dbReference>
<comment type="caution">
    <text evidence="2">The sequence shown here is derived from an EMBL/GenBank/DDBJ whole genome shotgun (WGS) entry which is preliminary data.</text>
</comment>
<feature type="region of interest" description="Disordered" evidence="1">
    <location>
        <begin position="1"/>
        <end position="21"/>
    </location>
</feature>
<sequence length="448" mass="49808">MDHNWDAPSETPAEPPPTEQLPVEVPSVTISAEAHSALDDASAALQYVDTYFEENDNHTDTYSREATLENVVANFTFKDTLECRVGLVDAPGATFPPDQLSRAEVCARFLGDKTQSAVALGNAALALVHSLLKAKKVQDMPPHLFDLCDPDAVREIWNNSGIIIEIFEKVSALKHRSTAYLLKPRVESARLIVVYSAATAMHLARLQCASWSDIVSQLHALGAPFEIVVKQSGFAPSSYDPSLRRCDNLGVRPEDYKPDKHDLRKYLNLLERFLRSPRGRLALQAGGIVARLARLVIEDSRLELITEDVDVETAEGNFSKGGATVFHHCLTGEEEDLILGVYSIKMIFKLANKYTLDQLNHVDASGHQEKRVSWWPQAGAFFNSDMNVGWWSPDCESWFQTILKEFADNKAVVLNNARWAKRIRGYNAALRAAKNLDTVCADFLSTPV</sequence>
<dbReference type="AlphaFoldDB" id="A0AAD6XTV0"/>
<protein>
    <submittedName>
        <fullName evidence="2">Uncharacterized protein</fullName>
    </submittedName>
</protein>
<keyword evidence="3" id="KW-1185">Reference proteome</keyword>
<proteinExistence type="predicted"/>
<evidence type="ECO:0000313" key="3">
    <source>
        <dbReference type="Proteomes" id="UP001222325"/>
    </source>
</evidence>
<organism evidence="2 3">
    <name type="scientific">Mycena belliarum</name>
    <dbReference type="NCBI Taxonomy" id="1033014"/>
    <lineage>
        <taxon>Eukaryota</taxon>
        <taxon>Fungi</taxon>
        <taxon>Dikarya</taxon>
        <taxon>Basidiomycota</taxon>
        <taxon>Agaricomycotina</taxon>
        <taxon>Agaricomycetes</taxon>
        <taxon>Agaricomycetidae</taxon>
        <taxon>Agaricales</taxon>
        <taxon>Marasmiineae</taxon>
        <taxon>Mycenaceae</taxon>
        <taxon>Mycena</taxon>
    </lineage>
</organism>
<name>A0AAD6XTV0_9AGAR</name>
<accession>A0AAD6XTV0</accession>
<gene>
    <name evidence="2" type="ORF">B0H15DRAFT_801264</name>
</gene>
<reference evidence="2" key="1">
    <citation type="submission" date="2023-03" db="EMBL/GenBank/DDBJ databases">
        <title>Massive genome expansion in bonnet fungi (Mycena s.s.) driven by repeated elements and novel gene families across ecological guilds.</title>
        <authorList>
            <consortium name="Lawrence Berkeley National Laboratory"/>
            <person name="Harder C.B."/>
            <person name="Miyauchi S."/>
            <person name="Viragh M."/>
            <person name="Kuo A."/>
            <person name="Thoen E."/>
            <person name="Andreopoulos B."/>
            <person name="Lu D."/>
            <person name="Skrede I."/>
            <person name="Drula E."/>
            <person name="Henrissat B."/>
            <person name="Morin E."/>
            <person name="Kohler A."/>
            <person name="Barry K."/>
            <person name="LaButti K."/>
            <person name="Morin E."/>
            <person name="Salamov A."/>
            <person name="Lipzen A."/>
            <person name="Mereny Z."/>
            <person name="Hegedus B."/>
            <person name="Baldrian P."/>
            <person name="Stursova M."/>
            <person name="Weitz H."/>
            <person name="Taylor A."/>
            <person name="Grigoriev I.V."/>
            <person name="Nagy L.G."/>
            <person name="Martin F."/>
            <person name="Kauserud H."/>
        </authorList>
    </citation>
    <scope>NUCLEOTIDE SEQUENCE</scope>
    <source>
        <strain evidence="2">CBHHK173m</strain>
    </source>
</reference>
<evidence type="ECO:0000256" key="1">
    <source>
        <dbReference type="SAM" id="MobiDB-lite"/>
    </source>
</evidence>